<dbReference type="Pfam" id="PF00109">
    <property type="entry name" value="ketoacyl-synt"/>
    <property type="match status" value="1"/>
</dbReference>
<dbReference type="SUPFAM" id="SSF52777">
    <property type="entry name" value="CoA-dependent acyltransferases"/>
    <property type="match status" value="2"/>
</dbReference>
<feature type="domain" description="Carrier" evidence="12">
    <location>
        <begin position="2512"/>
        <end position="2586"/>
    </location>
</feature>
<dbReference type="InterPro" id="IPR049900">
    <property type="entry name" value="PKS_mFAS_DH"/>
</dbReference>
<name>A0AAN7HJR0_9PEZI</name>
<dbReference type="Pfam" id="PF00698">
    <property type="entry name" value="Acyl_transf_1"/>
    <property type="match status" value="1"/>
</dbReference>
<evidence type="ECO:0000256" key="8">
    <source>
        <dbReference type="ARBA" id="ARBA00023315"/>
    </source>
</evidence>
<dbReference type="Pfam" id="PF13602">
    <property type="entry name" value="ADH_zinc_N_2"/>
    <property type="match status" value="1"/>
</dbReference>
<evidence type="ECO:0000256" key="4">
    <source>
        <dbReference type="ARBA" id="ARBA00022679"/>
    </source>
</evidence>
<feature type="region of interest" description="N-terminal hotdog fold" evidence="10">
    <location>
        <begin position="953"/>
        <end position="1096"/>
    </location>
</feature>
<comment type="caution">
    <text evidence="15">The sequence shown here is derived from an EMBL/GenBank/DDBJ whole genome shotgun (WGS) entry which is preliminary data.</text>
</comment>
<dbReference type="SUPFAM" id="SSF52151">
    <property type="entry name" value="FabD/lysophospholipase-like"/>
    <property type="match status" value="1"/>
</dbReference>
<dbReference type="InterPro" id="IPR056501">
    <property type="entry name" value="NAD-bd_HRPKS_sdrA"/>
</dbReference>
<proteinExistence type="inferred from homology"/>
<dbReference type="InterPro" id="IPR036736">
    <property type="entry name" value="ACP-like_sf"/>
</dbReference>
<dbReference type="InterPro" id="IPR023213">
    <property type="entry name" value="CAT-like_dom_sf"/>
</dbReference>
<evidence type="ECO:0008006" key="17">
    <source>
        <dbReference type="Google" id="ProtNLM"/>
    </source>
</evidence>
<dbReference type="SUPFAM" id="SSF55048">
    <property type="entry name" value="Probable ACP-binding domain of malonyl-CoA ACP transacylase"/>
    <property type="match status" value="1"/>
</dbReference>
<feature type="region of interest" description="C-terminal hotdog fold" evidence="10">
    <location>
        <begin position="1130"/>
        <end position="1286"/>
    </location>
</feature>
<feature type="active site" description="Proton acceptor; for dehydratase activity" evidence="10">
    <location>
        <position position="985"/>
    </location>
</feature>
<evidence type="ECO:0000259" key="13">
    <source>
        <dbReference type="PROSITE" id="PS52004"/>
    </source>
</evidence>
<dbReference type="SMART" id="SM00825">
    <property type="entry name" value="PKS_KS"/>
    <property type="match status" value="1"/>
</dbReference>
<accession>A0AAN7HJR0</accession>
<dbReference type="Pfam" id="PF02801">
    <property type="entry name" value="Ketoacyl-synt_C"/>
    <property type="match status" value="1"/>
</dbReference>
<dbReference type="CDD" id="cd02440">
    <property type="entry name" value="AdoMet_MTases"/>
    <property type="match status" value="1"/>
</dbReference>
<dbReference type="SMART" id="SM00823">
    <property type="entry name" value="PKS_PP"/>
    <property type="match status" value="1"/>
</dbReference>
<dbReference type="InterPro" id="IPR057326">
    <property type="entry name" value="KR_dom"/>
</dbReference>
<keyword evidence="4" id="KW-0808">Transferase</keyword>
<keyword evidence="8" id="KW-0012">Acyltransferase</keyword>
<feature type="domain" description="Ketosynthase family 3 (KS3)" evidence="13">
    <location>
        <begin position="4"/>
        <end position="431"/>
    </location>
</feature>
<feature type="region of interest" description="Disordered" evidence="11">
    <location>
        <begin position="2591"/>
        <end position="2634"/>
    </location>
</feature>
<dbReference type="Gene3D" id="3.40.47.10">
    <property type="match status" value="1"/>
</dbReference>
<dbReference type="GO" id="GO:0008270">
    <property type="term" value="F:zinc ion binding"/>
    <property type="evidence" value="ECO:0007669"/>
    <property type="project" value="InterPro"/>
</dbReference>
<dbReference type="InterPro" id="IPR002364">
    <property type="entry name" value="Quin_OxRdtase/zeta-crystal_CS"/>
</dbReference>
<dbReference type="InterPro" id="IPR020807">
    <property type="entry name" value="PKS_DH"/>
</dbReference>
<dbReference type="GO" id="GO:1901336">
    <property type="term" value="P:lactone biosynthetic process"/>
    <property type="evidence" value="ECO:0007669"/>
    <property type="project" value="UniProtKB-ARBA"/>
</dbReference>
<feature type="compositionally biased region" description="Polar residues" evidence="11">
    <location>
        <begin position="2612"/>
        <end position="2621"/>
    </location>
</feature>
<organism evidence="15 16">
    <name type="scientific">Corynascus novoguineensis</name>
    <dbReference type="NCBI Taxonomy" id="1126955"/>
    <lineage>
        <taxon>Eukaryota</taxon>
        <taxon>Fungi</taxon>
        <taxon>Dikarya</taxon>
        <taxon>Ascomycota</taxon>
        <taxon>Pezizomycotina</taxon>
        <taxon>Sordariomycetes</taxon>
        <taxon>Sordariomycetidae</taxon>
        <taxon>Sordariales</taxon>
        <taxon>Chaetomiaceae</taxon>
        <taxon>Corynascus</taxon>
    </lineage>
</organism>
<protein>
    <recommendedName>
        <fullName evidence="17">Carrier domain-containing protein</fullName>
    </recommendedName>
</protein>
<dbReference type="SUPFAM" id="SSF53901">
    <property type="entry name" value="Thiolase-like"/>
    <property type="match status" value="1"/>
</dbReference>
<feature type="domain" description="PKS/mFAS DH" evidence="14">
    <location>
        <begin position="953"/>
        <end position="1286"/>
    </location>
</feature>
<dbReference type="Gene3D" id="3.30.559.70">
    <property type="entry name" value="Choline/Carnitine o-acyltransferase, domain 2"/>
    <property type="match status" value="1"/>
</dbReference>
<evidence type="ECO:0000259" key="12">
    <source>
        <dbReference type="PROSITE" id="PS50075"/>
    </source>
</evidence>
<dbReference type="InterPro" id="IPR011032">
    <property type="entry name" value="GroES-like_sf"/>
</dbReference>
<dbReference type="InterPro" id="IPR020806">
    <property type="entry name" value="PKS_PP-bd"/>
</dbReference>
<dbReference type="GO" id="GO:0044550">
    <property type="term" value="P:secondary metabolite biosynthetic process"/>
    <property type="evidence" value="ECO:0007669"/>
    <property type="project" value="TreeGrafter"/>
</dbReference>
<dbReference type="Pfam" id="PF08242">
    <property type="entry name" value="Methyltransf_12"/>
    <property type="match status" value="1"/>
</dbReference>
<keyword evidence="16" id="KW-1185">Reference proteome</keyword>
<dbReference type="SUPFAM" id="SSF47336">
    <property type="entry name" value="ACP-like"/>
    <property type="match status" value="1"/>
</dbReference>
<evidence type="ECO:0000256" key="10">
    <source>
        <dbReference type="PROSITE-ProRule" id="PRU01363"/>
    </source>
</evidence>
<reference evidence="15" key="1">
    <citation type="journal article" date="2023" name="Mol. Phylogenet. Evol.">
        <title>Genome-scale phylogeny and comparative genomics of the fungal order Sordariales.</title>
        <authorList>
            <person name="Hensen N."/>
            <person name="Bonometti L."/>
            <person name="Westerberg I."/>
            <person name="Brannstrom I.O."/>
            <person name="Guillou S."/>
            <person name="Cros-Aarteil S."/>
            <person name="Calhoun S."/>
            <person name="Haridas S."/>
            <person name="Kuo A."/>
            <person name="Mondo S."/>
            <person name="Pangilinan J."/>
            <person name="Riley R."/>
            <person name="LaButti K."/>
            <person name="Andreopoulos B."/>
            <person name="Lipzen A."/>
            <person name="Chen C."/>
            <person name="Yan M."/>
            <person name="Daum C."/>
            <person name="Ng V."/>
            <person name="Clum A."/>
            <person name="Steindorff A."/>
            <person name="Ohm R.A."/>
            <person name="Martin F."/>
            <person name="Silar P."/>
            <person name="Natvig D.O."/>
            <person name="Lalanne C."/>
            <person name="Gautier V."/>
            <person name="Ament-Velasquez S.L."/>
            <person name="Kruys A."/>
            <person name="Hutchinson M.I."/>
            <person name="Powell A.J."/>
            <person name="Barry K."/>
            <person name="Miller A.N."/>
            <person name="Grigoriev I.V."/>
            <person name="Debuchy R."/>
            <person name="Gladieux P."/>
            <person name="Hiltunen Thoren M."/>
            <person name="Johannesson H."/>
        </authorList>
    </citation>
    <scope>NUCLEOTIDE SEQUENCE</scope>
    <source>
        <strain evidence="15">CBS 359.72</strain>
    </source>
</reference>
<evidence type="ECO:0000256" key="11">
    <source>
        <dbReference type="SAM" id="MobiDB-lite"/>
    </source>
</evidence>
<dbReference type="PROSITE" id="PS01162">
    <property type="entry name" value="QOR_ZETA_CRYSTAL"/>
    <property type="match status" value="1"/>
</dbReference>
<dbReference type="SUPFAM" id="SSF51735">
    <property type="entry name" value="NAD(P)-binding Rossmann-fold domains"/>
    <property type="match status" value="2"/>
</dbReference>
<evidence type="ECO:0000313" key="15">
    <source>
        <dbReference type="EMBL" id="KAK4244488.1"/>
    </source>
</evidence>
<comment type="similarity">
    <text evidence="1">Belongs to the carnitine/choline acetyltransferase family.</text>
</comment>
<dbReference type="Gene3D" id="3.10.129.110">
    <property type="entry name" value="Polyketide synthase dehydratase"/>
    <property type="match status" value="1"/>
</dbReference>
<evidence type="ECO:0000313" key="16">
    <source>
        <dbReference type="Proteomes" id="UP001303647"/>
    </source>
</evidence>
<dbReference type="Pfam" id="PF00755">
    <property type="entry name" value="Carn_acyltransf"/>
    <property type="match status" value="1"/>
</dbReference>
<dbReference type="GO" id="GO:0004312">
    <property type="term" value="F:fatty acid synthase activity"/>
    <property type="evidence" value="ECO:0007669"/>
    <property type="project" value="TreeGrafter"/>
</dbReference>
<dbReference type="Pfam" id="PF08659">
    <property type="entry name" value="KR"/>
    <property type="match status" value="1"/>
</dbReference>
<dbReference type="SMART" id="SM00829">
    <property type="entry name" value="PKS_ER"/>
    <property type="match status" value="1"/>
</dbReference>
<dbReference type="CDD" id="cd05195">
    <property type="entry name" value="enoyl_red"/>
    <property type="match status" value="1"/>
</dbReference>
<gene>
    <name evidence="15" type="ORF">C7999DRAFT_35140</name>
</gene>
<keyword evidence="2" id="KW-0596">Phosphopantetheine</keyword>
<reference evidence="15" key="2">
    <citation type="submission" date="2023-05" db="EMBL/GenBank/DDBJ databases">
        <authorList>
            <consortium name="Lawrence Berkeley National Laboratory"/>
            <person name="Steindorff A."/>
            <person name="Hensen N."/>
            <person name="Bonometti L."/>
            <person name="Westerberg I."/>
            <person name="Brannstrom I.O."/>
            <person name="Guillou S."/>
            <person name="Cros-Aarteil S."/>
            <person name="Calhoun S."/>
            <person name="Haridas S."/>
            <person name="Kuo A."/>
            <person name="Mondo S."/>
            <person name="Pangilinan J."/>
            <person name="Riley R."/>
            <person name="Labutti K."/>
            <person name="Andreopoulos B."/>
            <person name="Lipzen A."/>
            <person name="Chen C."/>
            <person name="Yanf M."/>
            <person name="Daum C."/>
            <person name="Ng V."/>
            <person name="Clum A."/>
            <person name="Ohm R."/>
            <person name="Martin F."/>
            <person name="Silar P."/>
            <person name="Natvig D."/>
            <person name="Lalanne C."/>
            <person name="Gautier V."/>
            <person name="Ament-Velasquez S.L."/>
            <person name="Kruys A."/>
            <person name="Hutchinson M.I."/>
            <person name="Powell A.J."/>
            <person name="Barry K."/>
            <person name="Miller A.N."/>
            <person name="Grigoriev I.V."/>
            <person name="Debuchy R."/>
            <person name="Gladieux P."/>
            <person name="Thoren M.H."/>
            <person name="Johannesson H."/>
        </authorList>
    </citation>
    <scope>NUCLEOTIDE SEQUENCE</scope>
    <source>
        <strain evidence="15">CBS 359.72</strain>
    </source>
</reference>
<dbReference type="CDD" id="cd00833">
    <property type="entry name" value="PKS"/>
    <property type="match status" value="1"/>
</dbReference>
<dbReference type="Gene3D" id="1.10.1200.10">
    <property type="entry name" value="ACP-like"/>
    <property type="match status" value="1"/>
</dbReference>
<keyword evidence="5" id="KW-0521">NADP</keyword>
<evidence type="ECO:0000256" key="3">
    <source>
        <dbReference type="ARBA" id="ARBA00022553"/>
    </source>
</evidence>
<dbReference type="InterPro" id="IPR029063">
    <property type="entry name" value="SAM-dependent_MTases_sf"/>
</dbReference>
<dbReference type="InterPro" id="IPR001227">
    <property type="entry name" value="Ac_transferase_dom_sf"/>
</dbReference>
<dbReference type="InterPro" id="IPR009081">
    <property type="entry name" value="PP-bd_ACP"/>
</dbReference>
<dbReference type="Gene3D" id="3.90.180.10">
    <property type="entry name" value="Medium-chain alcohol dehydrogenases, catalytic domain"/>
    <property type="match status" value="1"/>
</dbReference>
<dbReference type="InterPro" id="IPR016039">
    <property type="entry name" value="Thiolase-like"/>
</dbReference>
<keyword evidence="3" id="KW-0597">Phosphoprotein</keyword>
<dbReference type="SMART" id="SM00822">
    <property type="entry name" value="PKS_KR"/>
    <property type="match status" value="1"/>
</dbReference>
<evidence type="ECO:0000256" key="5">
    <source>
        <dbReference type="ARBA" id="ARBA00022857"/>
    </source>
</evidence>
<keyword evidence="6" id="KW-0560">Oxidoreductase</keyword>
<dbReference type="InterPro" id="IPR013217">
    <property type="entry name" value="Methyltransf_12"/>
</dbReference>
<evidence type="ECO:0000256" key="9">
    <source>
        <dbReference type="PIRSR" id="PIRSR600542-1"/>
    </source>
</evidence>
<dbReference type="SUPFAM" id="SSF53335">
    <property type="entry name" value="S-adenosyl-L-methionine-dependent methyltransferases"/>
    <property type="match status" value="1"/>
</dbReference>
<dbReference type="SMART" id="SM00827">
    <property type="entry name" value="PKS_AT"/>
    <property type="match status" value="1"/>
</dbReference>
<dbReference type="SUPFAM" id="SSF50129">
    <property type="entry name" value="GroES-like"/>
    <property type="match status" value="1"/>
</dbReference>
<dbReference type="Gene3D" id="3.30.559.10">
    <property type="entry name" value="Chloramphenicol acetyltransferase-like domain"/>
    <property type="match status" value="1"/>
</dbReference>
<dbReference type="PROSITE" id="PS00440">
    <property type="entry name" value="ACYLTRANSF_C_2"/>
    <property type="match status" value="1"/>
</dbReference>
<evidence type="ECO:0000256" key="7">
    <source>
        <dbReference type="ARBA" id="ARBA00023268"/>
    </source>
</evidence>
<dbReference type="Gene3D" id="3.30.70.3290">
    <property type="match status" value="1"/>
</dbReference>
<dbReference type="FunFam" id="3.40.50.720:FF:000209">
    <property type="entry name" value="Polyketide synthase Pks12"/>
    <property type="match status" value="1"/>
</dbReference>
<evidence type="ECO:0000256" key="1">
    <source>
        <dbReference type="ARBA" id="ARBA00005232"/>
    </source>
</evidence>
<dbReference type="Gene3D" id="3.40.50.720">
    <property type="entry name" value="NAD(P)-binding Rossmann-like Domain"/>
    <property type="match status" value="1"/>
</dbReference>
<dbReference type="Pfam" id="PF23114">
    <property type="entry name" value="NAD-bd_HRPKS_sdrA"/>
    <property type="match status" value="1"/>
</dbReference>
<feature type="active site" description="Proton donor; for dehydratase activity" evidence="10">
    <location>
        <position position="1195"/>
    </location>
</feature>
<dbReference type="InterPro" id="IPR016035">
    <property type="entry name" value="Acyl_Trfase/lysoPLipase"/>
</dbReference>
<sequence>MADPEPIAIIGMGCQLPGNVGNPEDLWRLLRDGGSGWRLVPADRWNADSFYHPDATSIQAYNTKSGYFLTQDVADFDSRFFGFGSHEADVTDPQQRILLETTYEALENAGLPIESLRGSDTAVFAALFARDYDRMGYKNLETLSKFHIGGTGEAIIANRISHFFDLRGISMTIDTGCSGSLVALHEACIALRTGQSRMAIVGGTEILLHPDQNVSMSSGGMLNSEGKCFTFDSRGAGYGRGEGVASVVVKRLKDALQDGDTIHAVIRNSGANQDGKTNGVTLPNPDAQEALIRSVYEAAHLDPSETPYVEAHGTGTEVGDKAEVQSLGNVFGEKPRARNLYVGSVKTNIGHLEAASGLAGLIKAVLVLKKQHIPPNLNFIEPKPGLRLDERQISVPLELIPLVPKGEAGPVRVSLNSFGYGGTNCHVILESLEQFISSSKSSSANDAVSVNGAVSHPSAIAFHETNGVHTSNGTNGVNGTHERSMPLVFPLSANSEVALDAMPGQIRKWLAGRDISGSDLKDLSFTLACRRSLFKWRKALVASDLAQLTAALDEPKISKTRAAPSANIAFVFTGQGAQWAGMGAELIASFQTFRESIEEASRILRNLGCEWDLVHELSRPAAESRINESELAQPTTTILQMALIDTLAQFGVRPKSVVGHSSGEIAAAYATGILTREGAIICSFFRGRQSAVAKKLNVLPGSMLATGYGEQAALQTIKAANLDSDKGRVTVACINSPASTTLSGDEPAIDYIQDMLVAGGVFARKLRVETAYHSHHMEKVAAFYLQSLEGLASFEARGDVEFYSSVTGGPKTSGFGPAYWVENLVSQVRFNDAMTALVRSMADTGSHDTTNIFIEIGPHPALQGPVNQILSTIQGFKSTYVAPLSRGKNSADTFSAATARLFELGAKVDFQSLFEQPRHVLGDLLPYPWDHRVKHWAESRLSRDHRLRRFPYHDLLGVYDVMSPVDEPRWRHHISVQRLPWLKDHIVDGMVIFPGAGYSAMGIEAMKQLVQMQNPSSEVKIAKTIMRDVRIARPIILPVESATDGPGDDIEVQLILSPSKVSENSPWYSVRILSLQTDQTWAEHVSGTIRVELEEPASKPEAAGAFVGEEHNASIEEAFEALERIQSRAQEKMDMKTFYDDRRAAGNDWGPSFALLTEAYIGPGVGFSKLSVPDIGQWMPFGYFQPHVIHPTTLDASNHMLPAIFHREITNAPLMPVTTEESVFSSRLSSTPGDEMVVAMELKAEGKSAARGNVWTFQRDITTGKLELVLTVRGLLMRAVGEAENTTSSHRPFERKHNYQVYWNDDPDLLTESSFARLVGPHVAKGSAFLEQLSITEKATTIYLGDVKDMPMIQDPETAQLPHLREFSRWISDFVNTDTCREVCDSLSDYERTETLDKSARSSIEGEMLGRIGHNLPAILTNSVNPLELLVADNLLERFYKEGPFKPLYMQMVQYMGLLTNKNPQMDVLEIGAGTGSATLPLFQAMGDDAPDLVRSYTYTDISSGFFETAKDRLDRWKSVIDYKMLDISRDPVEQGFEANTYDLVVASNVLHATRSMRETMTHVRKLLRPGGRLLLVEVNRSTAVVSRILGTIFGTLPGWWEFEDGRKDSPLLTNDEWHELLLATSFGGVEFASPDCDGPLARTSFIVSKAVDEKDKRAESIPTPDAVKVVFNSASPVGSSAGVALSSAYQERGLSSAGYTWDALPTVEQDGAAGTLYVVLDSANSTVLENPSPDKFSRFQNLLVNCRNILWITFQEEGGPQIAPVKALVSGLARVVRRENEGIRFITVEVRDLVQNDGEDVVRLVQEVVRISQLLLSSEAEHHVTDDEEFALCGDRFLIPRVYADKQFNQWTDLVNGRGHLSPHPFKDPNLPLKMEMGAPGLLSSIHFVHDTVPSSPLGSEQIQIDSKAFGINFRDVFVALGQLSSLATFMGECAGVVTAVGSGEFVQRTYKVGDRVVGMHAQPFASYARLSGYEAHVLPDNISFAEAASIQVVFTTVYYSLVNVARLELGQTVLIHAGSGGVGQAAIQLARHLGADVFVTVGSEEKKRFLMRDYGIPESHILSSRATPSDFKRRLMRLTGNRGVDVVLNSTSGEMLAESWDCVSSFGYHIELGKSDIDKNRYISMAPFKRNVTFASVDLVVISQERPKVFYDVLDKVIALFAQGVLKPVHPLNVFPIDRLESAFRLISERKHLGKVVLEFENDTMVQTALPSPPSVQLKSDGTYIIAGGLGDIGRMLVKHLATRGAGHIVTLSRRKLGDEERVASEAEVEKLGAKLHVVQCDITNEQSVQKTAEYCRQSLPPVRGLFHAGMVLKDRPLVKMTQEEWNSVLAPKVFGTLNLDKAFSSPDLEFFVTLASLAGTLGNPGQSNYSAANAFQDYFVTHHERTYPTRYVSVDLPLVDETSAIVAMKAENRDFVGKGSILFDVGELLQLMDYAMDPFIKLDRPFFHALMGFDRQSMKIGSGDYVWAAMFRTIPRLQASDSNDFGNSGVKRDVEGLLRSATTFDEAVKVITETTIEKFVAFLNLEADDVGSHQALSSFGLDSLVSIELKNWMVRTFKVTLQASELTNAPSITHLAETLASRSKILPSTLSKQAQEEDSQLRRNEPAESETQTHSSQDAAVPQPNGTDGVKELKCCALPDRQARQPVPHLEEAMQNHIRNIAHFALSDDEVENLRAAVQELMAPDSTGQQVYKAIQKDSRDPKVANWVSRHLAEDFHLRMRQALQYTNFMAMNHPSPVPHTQAERAALLAATAFRFKKDIDNGTVEALFIMDTPVCQAPLRWLFNTYRRPQIGMDKMVKGAGDYCVVFRRGRLFQIPLQDGETPASFETLKSAMAAILEHVQDEGTWAGILTSDNRDSWARIRDELLAVNPANAHYFQTIEDAAFAISLDDGSPDTYADMAKQCKLGDGFNRWNDKPLQFVVTANGNSGVIVEHSYLDGTTPAPLYDRIRDAIAAHRPSATTATPTELPQEIPPLILPSSLDAHIATLRDRWSEASASRDFVSYELPTLGAHLLGQHKVPIKGGYDLLCQLALYLYHGRRVTPNWQPVMLAHFHVGRHDMVQLTSEPVRAFCEAAAAEDEGVPAQQKRSLMLEAARDVSRRLREAKDGKGFYRLFTVMEQQWPAGVPKAAVFDDALLKRGMDFTAVTNINHASVESVTTPLDPSVLRLRYTIRDDHTLISLNCPVGAAERFMQCVNEAAVIIRDLSLVR</sequence>
<feature type="active site" description="Proton acceptor" evidence="9">
    <location>
        <position position="2937"/>
    </location>
</feature>
<dbReference type="PANTHER" id="PTHR43775">
    <property type="entry name" value="FATTY ACID SYNTHASE"/>
    <property type="match status" value="1"/>
</dbReference>
<dbReference type="Pfam" id="PF21089">
    <property type="entry name" value="PKS_DH_N"/>
    <property type="match status" value="1"/>
</dbReference>
<dbReference type="PROSITE" id="PS52019">
    <property type="entry name" value="PKS_MFAS_DH"/>
    <property type="match status" value="1"/>
</dbReference>
<dbReference type="PROSITE" id="PS52004">
    <property type="entry name" value="KS3_2"/>
    <property type="match status" value="1"/>
</dbReference>
<keyword evidence="7" id="KW-0511">Multifunctional enzyme</keyword>
<dbReference type="InterPro" id="IPR014031">
    <property type="entry name" value="Ketoacyl_synth_C"/>
</dbReference>
<dbReference type="Gene3D" id="3.40.50.150">
    <property type="entry name" value="Vaccinia Virus protein VP39"/>
    <property type="match status" value="1"/>
</dbReference>
<dbReference type="PROSITE" id="PS50075">
    <property type="entry name" value="CARRIER"/>
    <property type="match status" value="1"/>
</dbReference>
<dbReference type="SMART" id="SM00826">
    <property type="entry name" value="PKS_DH"/>
    <property type="match status" value="1"/>
</dbReference>
<dbReference type="InterPro" id="IPR020843">
    <property type="entry name" value="ER"/>
</dbReference>
<dbReference type="InterPro" id="IPR036291">
    <property type="entry name" value="NAD(P)-bd_dom_sf"/>
</dbReference>
<dbReference type="GO" id="GO:0031177">
    <property type="term" value="F:phosphopantetheine binding"/>
    <property type="evidence" value="ECO:0007669"/>
    <property type="project" value="InterPro"/>
</dbReference>
<dbReference type="InterPro" id="IPR050091">
    <property type="entry name" value="PKS_NRPS_Biosynth_Enz"/>
</dbReference>
<dbReference type="Proteomes" id="UP001303647">
    <property type="component" value="Unassembled WGS sequence"/>
</dbReference>
<dbReference type="InterPro" id="IPR014043">
    <property type="entry name" value="Acyl_transferase_dom"/>
</dbReference>
<dbReference type="InterPro" id="IPR000542">
    <property type="entry name" value="Carn_acyl_trans"/>
</dbReference>
<dbReference type="InterPro" id="IPR014030">
    <property type="entry name" value="Ketoacyl_synth_N"/>
</dbReference>
<dbReference type="Pfam" id="PF23297">
    <property type="entry name" value="ACP_SdgA_C"/>
    <property type="match status" value="1"/>
</dbReference>
<dbReference type="InterPro" id="IPR042231">
    <property type="entry name" value="Cho/carn_acyl_trans_2"/>
</dbReference>
<dbReference type="InterPro" id="IPR049551">
    <property type="entry name" value="PKS_DH_C"/>
</dbReference>
<dbReference type="Pfam" id="PF14765">
    <property type="entry name" value="PS-DH"/>
    <property type="match status" value="1"/>
</dbReference>
<dbReference type="GO" id="GO:0016491">
    <property type="term" value="F:oxidoreductase activity"/>
    <property type="evidence" value="ECO:0007669"/>
    <property type="project" value="UniProtKB-KW"/>
</dbReference>
<dbReference type="InterPro" id="IPR016036">
    <property type="entry name" value="Malonyl_transacylase_ACP-bd"/>
</dbReference>
<dbReference type="InterPro" id="IPR049552">
    <property type="entry name" value="PKS_DH_N"/>
</dbReference>
<evidence type="ECO:0000256" key="2">
    <source>
        <dbReference type="ARBA" id="ARBA00022450"/>
    </source>
</evidence>
<dbReference type="GO" id="GO:0006633">
    <property type="term" value="P:fatty acid biosynthetic process"/>
    <property type="evidence" value="ECO:0007669"/>
    <property type="project" value="TreeGrafter"/>
</dbReference>
<dbReference type="InterPro" id="IPR020841">
    <property type="entry name" value="PKS_Beta-ketoAc_synthase_dom"/>
</dbReference>
<dbReference type="PANTHER" id="PTHR43775:SF22">
    <property type="entry name" value="SYNTHASE, PUTATIVE (JCVI)-RELATED"/>
    <property type="match status" value="1"/>
</dbReference>
<dbReference type="InterPro" id="IPR039551">
    <property type="entry name" value="Cho/carn_acyl_trans"/>
</dbReference>
<dbReference type="InterPro" id="IPR013968">
    <property type="entry name" value="PKS_KR"/>
</dbReference>
<dbReference type="EMBL" id="MU857736">
    <property type="protein sequence ID" value="KAK4244488.1"/>
    <property type="molecule type" value="Genomic_DNA"/>
</dbReference>
<evidence type="ECO:0000259" key="14">
    <source>
        <dbReference type="PROSITE" id="PS52019"/>
    </source>
</evidence>
<evidence type="ECO:0000256" key="6">
    <source>
        <dbReference type="ARBA" id="ARBA00023002"/>
    </source>
</evidence>
<dbReference type="Gene3D" id="3.40.366.10">
    <property type="entry name" value="Malonyl-Coenzyme A Acyl Carrier Protein, domain 2"/>
    <property type="match status" value="1"/>
</dbReference>
<dbReference type="InterPro" id="IPR042104">
    <property type="entry name" value="PKS_dehydratase_sf"/>
</dbReference>
<dbReference type="Pfam" id="PF22621">
    <property type="entry name" value="CurL-like_PKS_C"/>
    <property type="match status" value="1"/>
</dbReference>